<keyword evidence="2" id="KW-1003">Cell membrane</keyword>
<reference evidence="10 11" key="1">
    <citation type="submission" date="2017-08" db="EMBL/GenBank/DDBJ databases">
        <title>Mesorhizobium wenxinae sp. nov., a novel rhizobial species isolated from root nodules of chickpea (Cicer arietinum L.).</title>
        <authorList>
            <person name="Zhang J."/>
        </authorList>
    </citation>
    <scope>NUCLEOTIDE SEQUENCE [LARGE SCALE GENOMIC DNA]</scope>
    <source>
        <strain evidence="11">WYCCWR 10019</strain>
    </source>
</reference>
<evidence type="ECO:0000256" key="2">
    <source>
        <dbReference type="ARBA" id="ARBA00022475"/>
    </source>
</evidence>
<dbReference type="PANTHER" id="PTHR33362">
    <property type="entry name" value="SIALIC ACID TRAP TRANSPORTER PERMEASE PROTEIN SIAT-RELATED"/>
    <property type="match status" value="1"/>
</dbReference>
<comment type="function">
    <text evidence="7">Part of the tripartite ATP-independent periplasmic (TRAP) transport system.</text>
</comment>
<dbReference type="EMBL" id="NPKH01000030">
    <property type="protein sequence ID" value="PAP92987.1"/>
    <property type="molecule type" value="Genomic_DNA"/>
</dbReference>
<feature type="transmembrane region" description="Helical" evidence="8">
    <location>
        <begin position="54"/>
        <end position="76"/>
    </location>
</feature>
<feature type="transmembrane region" description="Helical" evidence="8">
    <location>
        <begin position="375"/>
        <end position="392"/>
    </location>
</feature>
<keyword evidence="11" id="KW-1185">Reference proteome</keyword>
<evidence type="ECO:0000256" key="3">
    <source>
        <dbReference type="ARBA" id="ARBA00022519"/>
    </source>
</evidence>
<comment type="subcellular location">
    <subcellularLocation>
        <location evidence="1 7">Cell inner membrane</location>
        <topology evidence="1 7">Multi-pass membrane protein</topology>
    </subcellularLocation>
</comment>
<feature type="transmembrane region" description="Helical" evidence="8">
    <location>
        <begin position="433"/>
        <end position="460"/>
    </location>
</feature>
<feature type="transmembrane region" description="Helical" evidence="8">
    <location>
        <begin position="129"/>
        <end position="148"/>
    </location>
</feature>
<dbReference type="Proteomes" id="UP000215931">
    <property type="component" value="Unassembled WGS sequence"/>
</dbReference>
<feature type="transmembrane region" description="Helical" evidence="8">
    <location>
        <begin position="398"/>
        <end position="421"/>
    </location>
</feature>
<keyword evidence="3 7" id="KW-0997">Cell inner membrane</keyword>
<dbReference type="PANTHER" id="PTHR33362:SF3">
    <property type="entry name" value="SIALIC ACID TRAP TRANSPORTER PERMEASE PROTEIN SIAT"/>
    <property type="match status" value="1"/>
</dbReference>
<dbReference type="RefSeq" id="WP_095520763.1">
    <property type="nucleotide sequence ID" value="NZ_NPKH01000030.1"/>
</dbReference>
<evidence type="ECO:0000256" key="6">
    <source>
        <dbReference type="ARBA" id="ARBA00023136"/>
    </source>
</evidence>
<evidence type="ECO:0000259" key="9">
    <source>
        <dbReference type="Pfam" id="PF06808"/>
    </source>
</evidence>
<dbReference type="AlphaFoldDB" id="A0A271KCT9"/>
<dbReference type="GO" id="GO:0005886">
    <property type="term" value="C:plasma membrane"/>
    <property type="evidence" value="ECO:0007669"/>
    <property type="project" value="UniProtKB-SubCell"/>
</dbReference>
<organism evidence="10 11">
    <name type="scientific">Mesorhizobium wenxiniae</name>
    <dbReference type="NCBI Taxonomy" id="2014805"/>
    <lineage>
        <taxon>Bacteria</taxon>
        <taxon>Pseudomonadati</taxon>
        <taxon>Pseudomonadota</taxon>
        <taxon>Alphaproteobacteria</taxon>
        <taxon>Hyphomicrobiales</taxon>
        <taxon>Phyllobacteriaceae</taxon>
        <taxon>Mesorhizobium</taxon>
    </lineage>
</organism>
<proteinExistence type="predicted"/>
<evidence type="ECO:0000256" key="5">
    <source>
        <dbReference type="ARBA" id="ARBA00022989"/>
    </source>
</evidence>
<evidence type="ECO:0000256" key="4">
    <source>
        <dbReference type="ARBA" id="ARBA00022692"/>
    </source>
</evidence>
<keyword evidence="5 8" id="KW-1133">Transmembrane helix</keyword>
<feature type="transmembrane region" description="Helical" evidence="8">
    <location>
        <begin position="96"/>
        <end position="117"/>
    </location>
</feature>
<evidence type="ECO:0000256" key="8">
    <source>
        <dbReference type="SAM" id="Phobius"/>
    </source>
</evidence>
<feature type="transmembrane region" description="Helical" evidence="8">
    <location>
        <begin position="234"/>
        <end position="252"/>
    </location>
</feature>
<keyword evidence="6 8" id="KW-0472">Membrane</keyword>
<dbReference type="GO" id="GO:0022857">
    <property type="term" value="F:transmembrane transporter activity"/>
    <property type="evidence" value="ECO:0007669"/>
    <property type="project" value="UniProtKB-UniRule"/>
</dbReference>
<evidence type="ECO:0000256" key="7">
    <source>
        <dbReference type="RuleBase" id="RU369079"/>
    </source>
</evidence>
<feature type="domain" description="TRAP C4-dicarboxylate transport system permease DctM subunit" evidence="9">
    <location>
        <begin position="6"/>
        <end position="456"/>
    </location>
</feature>
<name>A0A271KCT9_9HYPH</name>
<dbReference type="PIRSF" id="PIRSF006066">
    <property type="entry name" value="HI0050"/>
    <property type="match status" value="1"/>
</dbReference>
<feature type="transmembrane region" description="Helical" evidence="8">
    <location>
        <begin position="168"/>
        <end position="192"/>
    </location>
</feature>
<dbReference type="InterPro" id="IPR004681">
    <property type="entry name" value="TRAP_DctM"/>
</dbReference>
<evidence type="ECO:0000256" key="1">
    <source>
        <dbReference type="ARBA" id="ARBA00004429"/>
    </source>
</evidence>
<dbReference type="Pfam" id="PF06808">
    <property type="entry name" value="DctM"/>
    <property type="match status" value="1"/>
</dbReference>
<accession>A0A271KCT9</accession>
<feature type="transmembrane region" description="Helical" evidence="8">
    <location>
        <begin position="353"/>
        <end position="370"/>
    </location>
</feature>
<evidence type="ECO:0000313" key="10">
    <source>
        <dbReference type="EMBL" id="PAP92987.1"/>
    </source>
</evidence>
<feature type="transmembrane region" description="Helical" evidence="8">
    <location>
        <begin position="281"/>
        <end position="304"/>
    </location>
</feature>
<protein>
    <submittedName>
        <fullName evidence="10">ABC transporter permease</fullName>
    </submittedName>
</protein>
<dbReference type="InterPro" id="IPR010656">
    <property type="entry name" value="DctM"/>
</dbReference>
<evidence type="ECO:0000313" key="11">
    <source>
        <dbReference type="Proteomes" id="UP000215931"/>
    </source>
</evidence>
<feature type="transmembrane region" description="Helical" evidence="8">
    <location>
        <begin position="204"/>
        <end position="228"/>
    </location>
</feature>
<gene>
    <name evidence="10" type="ORF">CIT31_24715</name>
</gene>
<comment type="caution">
    <text evidence="10">The sequence shown here is derived from an EMBL/GenBank/DDBJ whole genome shotgun (WGS) entry which is preliminary data.</text>
</comment>
<feature type="transmembrane region" description="Helical" evidence="8">
    <location>
        <begin position="316"/>
        <end position="333"/>
    </location>
</feature>
<dbReference type="OrthoDB" id="9790209at2"/>
<keyword evidence="4 8" id="KW-0812">Transmembrane</keyword>
<sequence>MLLLIGAFLVLMLVGVPVAVSMAVSSLLYLVFYGVAPDIIAAQRMIAGVESFPLLAVPFFIFAGNLMNIAGVTGRIYSFALTLVGWMKGGLAQVNIIGSVVFAGMSGAALADAAGIGTIEIKAMRDHGYPVEAAVGVTAASSTLGPIFPPSLPFVIYGMMANVSIGALFMAGILPGVVMTVLMMVTVAIFAHRRGWGSDTPFKLNRLAAASIEVAVVCCFPLAVYVLVEMGLSLNIAVGIALVVLIACDWYFDFSAVMALMTPIILIGGMTMGWFTPTEAAMAAVIWSLFLGLVRYRTMTLAALAKASFDTIETTASVLFIVTAASIFAWLLTVSQAAQLFSVFITSLTENKWVFLILVNILMLVVGCFLDTIAAITILVPILLPIVVLYGIDPVHFGLIMTLNLMIGLLHPPLGMVLFVLSRVAKLSVERTTMAILPWLVPLVVALILITFIPAITLWLPTQMGLIR</sequence>
<keyword evidence="7" id="KW-0813">Transport</keyword>